<dbReference type="SUPFAM" id="SSF46785">
    <property type="entry name" value="Winged helix' DNA-binding domain"/>
    <property type="match status" value="2"/>
</dbReference>
<evidence type="ECO:0000256" key="1">
    <source>
        <dbReference type="ARBA" id="ARBA00022490"/>
    </source>
</evidence>
<dbReference type="Gene3D" id="1.10.10.10">
    <property type="entry name" value="Winged helix-like DNA-binding domain superfamily/Winged helix DNA-binding domain"/>
    <property type="match status" value="2"/>
</dbReference>
<dbReference type="InterPro" id="IPR005234">
    <property type="entry name" value="ScpB_csome_segregation"/>
</dbReference>
<keyword evidence="3" id="KW-0159">Chromosome partition</keyword>
<dbReference type="Proteomes" id="UP000315736">
    <property type="component" value="Unassembled WGS sequence"/>
</dbReference>
<reference evidence="6 7" key="1">
    <citation type="submission" date="2019-07" db="EMBL/GenBank/DDBJ databases">
        <title>Tepidimonas alkaliphilus YIM 72238 draft genome.</title>
        <authorList>
            <person name="Da Costa M.S."/>
            <person name="Froufe H.J.C."/>
            <person name="Egas C."/>
            <person name="Albuquerque L."/>
        </authorList>
    </citation>
    <scope>NUCLEOTIDE SEQUENCE [LARGE SCALE GENOMIC DNA]</scope>
    <source>
        <strain evidence="6 7">YIM 72238</strain>
    </source>
</reference>
<evidence type="ECO:0000256" key="4">
    <source>
        <dbReference type="ARBA" id="ARBA00023306"/>
    </source>
</evidence>
<comment type="caution">
    <text evidence="6">The sequence shown here is derived from an EMBL/GenBank/DDBJ whole genome shotgun (WGS) entry which is preliminary data.</text>
</comment>
<dbReference type="PANTHER" id="PTHR34298:SF2">
    <property type="entry name" value="SEGREGATION AND CONDENSATION PROTEIN B"/>
    <property type="match status" value="1"/>
</dbReference>
<evidence type="ECO:0000256" key="2">
    <source>
        <dbReference type="ARBA" id="ARBA00022618"/>
    </source>
</evidence>
<dbReference type="Pfam" id="PF04079">
    <property type="entry name" value="SMC_ScpB"/>
    <property type="match status" value="1"/>
</dbReference>
<dbReference type="GO" id="GO:0051304">
    <property type="term" value="P:chromosome separation"/>
    <property type="evidence" value="ECO:0007669"/>
    <property type="project" value="InterPro"/>
</dbReference>
<dbReference type="PANTHER" id="PTHR34298">
    <property type="entry name" value="SEGREGATION AND CONDENSATION PROTEIN B"/>
    <property type="match status" value="1"/>
</dbReference>
<keyword evidence="1" id="KW-0963">Cytoplasm</keyword>
<evidence type="ECO:0000256" key="3">
    <source>
        <dbReference type="ARBA" id="ARBA00022829"/>
    </source>
</evidence>
<dbReference type="NCBIfam" id="TIGR00281">
    <property type="entry name" value="SMC-Scp complex subunit ScpB"/>
    <property type="match status" value="1"/>
</dbReference>
<dbReference type="InterPro" id="IPR036390">
    <property type="entry name" value="WH_DNA-bd_sf"/>
</dbReference>
<evidence type="ECO:0000313" key="7">
    <source>
        <dbReference type="Proteomes" id="UP000315736"/>
    </source>
</evidence>
<sequence length="192" mass="20857">MDLDEAQPVLEAALLCAGRPLSVSELAALFDGALSASDVQAALQRLQQSWQGRGLTLVCVAGGWRFQSRPHMHAFLQRLHPEKPPRYSRAVLETLAVIAYRQPVTRGDIEAIRGVTVGTPILRQLEERGWIEVVGHRDTVGRPALYATTQQFLQDLGLESLQALPALDGAVPEPQPDLPGLAASEPMTEQPA</sequence>
<protein>
    <submittedName>
        <fullName evidence="6">Segregation and condensation protein B</fullName>
    </submittedName>
</protein>
<feature type="region of interest" description="Disordered" evidence="5">
    <location>
        <begin position="168"/>
        <end position="192"/>
    </location>
</feature>
<dbReference type="PIRSF" id="PIRSF019345">
    <property type="entry name" value="ScpB"/>
    <property type="match status" value="1"/>
</dbReference>
<dbReference type="InterPro" id="IPR036388">
    <property type="entry name" value="WH-like_DNA-bd_sf"/>
</dbReference>
<proteinExistence type="predicted"/>
<evidence type="ECO:0000256" key="5">
    <source>
        <dbReference type="SAM" id="MobiDB-lite"/>
    </source>
</evidence>
<keyword evidence="7" id="KW-1185">Reference proteome</keyword>
<accession>A0A554WD94</accession>
<evidence type="ECO:0000313" key="6">
    <source>
        <dbReference type="EMBL" id="TSE21561.1"/>
    </source>
</evidence>
<dbReference type="OrthoDB" id="9806226at2"/>
<dbReference type="AlphaFoldDB" id="A0A554WD94"/>
<keyword evidence="4" id="KW-0131">Cell cycle</keyword>
<dbReference type="EMBL" id="VJNB01000001">
    <property type="protein sequence ID" value="TSE21561.1"/>
    <property type="molecule type" value="Genomic_DNA"/>
</dbReference>
<keyword evidence="2" id="KW-0132">Cell division</keyword>
<gene>
    <name evidence="6" type="primary">scpB_1</name>
    <name evidence="6" type="ORF">Talka_00236</name>
</gene>
<dbReference type="GO" id="GO:0051301">
    <property type="term" value="P:cell division"/>
    <property type="evidence" value="ECO:0007669"/>
    <property type="project" value="UniProtKB-KW"/>
</dbReference>
<organism evidence="6 7">
    <name type="scientific">Tepidimonas alkaliphilus</name>
    <dbReference type="NCBI Taxonomy" id="2588942"/>
    <lineage>
        <taxon>Bacteria</taxon>
        <taxon>Pseudomonadati</taxon>
        <taxon>Pseudomonadota</taxon>
        <taxon>Betaproteobacteria</taxon>
        <taxon>Burkholderiales</taxon>
        <taxon>Tepidimonas</taxon>
    </lineage>
</organism>
<name>A0A554WD94_9BURK</name>